<dbReference type="InterPro" id="IPR031127">
    <property type="entry name" value="E3_UB_ligase_RBR"/>
</dbReference>
<dbReference type="GO" id="GO:0061630">
    <property type="term" value="F:ubiquitin protein ligase activity"/>
    <property type="evidence" value="ECO:0007669"/>
    <property type="project" value="UniProtKB-EC"/>
</dbReference>
<dbReference type="AlphaFoldDB" id="A0A5M8PD80"/>
<evidence type="ECO:0000256" key="1">
    <source>
        <dbReference type="ARBA" id="ARBA00001798"/>
    </source>
</evidence>
<dbReference type="EC" id="2.3.2.31" evidence="3"/>
<dbReference type="Pfam" id="PF05773">
    <property type="entry name" value="RWD"/>
    <property type="match status" value="1"/>
</dbReference>
<dbReference type="Gene3D" id="3.30.40.10">
    <property type="entry name" value="Zinc/RING finger domain, C3HC4 (zinc finger)"/>
    <property type="match status" value="1"/>
</dbReference>
<dbReference type="InterPro" id="IPR006575">
    <property type="entry name" value="RWD_dom"/>
</dbReference>
<dbReference type="Gene3D" id="3.10.110.10">
    <property type="entry name" value="Ubiquitin Conjugating Enzyme"/>
    <property type="match status" value="1"/>
</dbReference>
<feature type="domain" description="RWD" evidence="14">
    <location>
        <begin position="14"/>
        <end position="172"/>
    </location>
</feature>
<evidence type="ECO:0000313" key="16">
    <source>
        <dbReference type="EMBL" id="KAA6407241.1"/>
    </source>
</evidence>
<feature type="region of interest" description="Disordered" evidence="12">
    <location>
        <begin position="269"/>
        <end position="293"/>
    </location>
</feature>
<dbReference type="Pfam" id="PF01485">
    <property type="entry name" value="IBR"/>
    <property type="match status" value="1"/>
</dbReference>
<dbReference type="InterPro" id="IPR044066">
    <property type="entry name" value="TRIAD_supradom"/>
</dbReference>
<feature type="compositionally biased region" description="Acidic residues" evidence="12">
    <location>
        <begin position="598"/>
        <end position="615"/>
    </location>
</feature>
<organism evidence="16 17">
    <name type="scientific">Lasallia pustulata</name>
    <dbReference type="NCBI Taxonomy" id="136370"/>
    <lineage>
        <taxon>Eukaryota</taxon>
        <taxon>Fungi</taxon>
        <taxon>Dikarya</taxon>
        <taxon>Ascomycota</taxon>
        <taxon>Pezizomycotina</taxon>
        <taxon>Lecanoromycetes</taxon>
        <taxon>OSLEUM clade</taxon>
        <taxon>Umbilicariomycetidae</taxon>
        <taxon>Umbilicariales</taxon>
        <taxon>Umbilicariaceae</taxon>
        <taxon>Lasallia</taxon>
    </lineage>
</organism>
<feature type="region of interest" description="Disordered" evidence="12">
    <location>
        <begin position="336"/>
        <end position="371"/>
    </location>
</feature>
<dbReference type="PROSITE" id="PS51873">
    <property type="entry name" value="TRIAD"/>
    <property type="match status" value="1"/>
</dbReference>
<keyword evidence="6" id="KW-0677">Repeat</keyword>
<name>A0A5M8PD80_9LECA</name>
<feature type="region of interest" description="Disordered" evidence="12">
    <location>
        <begin position="598"/>
        <end position="621"/>
    </location>
</feature>
<evidence type="ECO:0000256" key="2">
    <source>
        <dbReference type="ARBA" id="ARBA00004906"/>
    </source>
</evidence>
<comment type="catalytic activity">
    <reaction evidence="1">
        <text>[E2 ubiquitin-conjugating enzyme]-S-ubiquitinyl-L-cysteine + [acceptor protein]-L-lysine = [E2 ubiquitin-conjugating enzyme]-L-cysteine + [acceptor protein]-N(6)-ubiquitinyl-L-lysine.</text>
        <dbReference type="EC" id="2.3.2.31"/>
    </reaction>
</comment>
<evidence type="ECO:0000256" key="8">
    <source>
        <dbReference type="ARBA" id="ARBA00022786"/>
    </source>
</evidence>
<evidence type="ECO:0000256" key="3">
    <source>
        <dbReference type="ARBA" id="ARBA00012251"/>
    </source>
</evidence>
<dbReference type="PROSITE" id="PS00518">
    <property type="entry name" value="ZF_RING_1"/>
    <property type="match status" value="1"/>
</dbReference>
<feature type="compositionally biased region" description="Pro residues" evidence="12">
    <location>
        <begin position="527"/>
        <end position="536"/>
    </location>
</feature>
<dbReference type="PROSITE" id="PS50089">
    <property type="entry name" value="ZF_RING_2"/>
    <property type="match status" value="1"/>
</dbReference>
<sequence length="621" mass="69499">MTDDLDAPEDERAVELSSIAAIFPELVIDPSDPFCATIDLPVTPKNPLAVLFPPLVDGAPPAKLPTPPTSDEASDAALGRHEPVRNASATDNVVPDVYNLSHLPPLTLQIRLPQGYPTEKPPVFHLRTRPSWLPGSTLQTLREAGNTLWEEMGRDQVVYSYIDHLQQAAEGGFDLIENEEITLKIPHDMKIALLAFDINAKRARFEQETFECGVCLEPKKGSVCHRLLVCGHVFCVACLQDFYNNCITEGDIANVKCLAPNCGKELDPPAVFQEPQRKKRRRKEDRTLDPSELLQIPLEQETVQRYARLKRKKMLESDRTTVYCPRQWCQGAARSKKYPKTGDYSQPAGSDLEDDTEEPQTYDKNANEDTLPPPGERLAVCEDCAFAFCKVCKAGWHGEFARCFPRRKYELTAEEKASEDYMKLHTTPCPTCDARAQKTMGCNHMICFKCNTHFCYLCSAWLDAENPYIHFNTEKSPCYMRLWELEGGDGGEGVGLGFGGGVMHGGHLPPFPIMYDESDPEDDQIDPVPPPPPAPPARGQANALRRNQPIAPRPQNAPRQNPPVPAARLAPPVAEPVHRRPLAQGLQRFLQLVEVDEEDDWDSDEFDEDGGDAEWWEVPVR</sequence>
<dbReference type="InterPro" id="IPR001841">
    <property type="entry name" value="Znf_RING"/>
</dbReference>
<evidence type="ECO:0000256" key="12">
    <source>
        <dbReference type="SAM" id="MobiDB-lite"/>
    </source>
</evidence>
<dbReference type="CDD" id="cd23134">
    <property type="entry name" value="RING-HC_ITT1-like"/>
    <property type="match status" value="1"/>
</dbReference>
<feature type="compositionally biased region" description="Acidic residues" evidence="12">
    <location>
        <begin position="351"/>
        <end position="360"/>
    </location>
</feature>
<evidence type="ECO:0000259" key="13">
    <source>
        <dbReference type="PROSITE" id="PS50089"/>
    </source>
</evidence>
<dbReference type="InterPro" id="IPR047548">
    <property type="entry name" value="Rcat_RBR_RNF14"/>
</dbReference>
<dbReference type="Pfam" id="PF22191">
    <property type="entry name" value="IBR_1"/>
    <property type="match status" value="1"/>
</dbReference>
<dbReference type="InterPro" id="IPR017907">
    <property type="entry name" value="Znf_RING_CS"/>
</dbReference>
<dbReference type="InterPro" id="IPR016135">
    <property type="entry name" value="UBQ-conjugating_enzyme/RWD"/>
</dbReference>
<feature type="region of interest" description="Disordered" evidence="12">
    <location>
        <begin position="509"/>
        <end position="571"/>
    </location>
</feature>
<dbReference type="SMART" id="SM00647">
    <property type="entry name" value="IBR"/>
    <property type="match status" value="2"/>
</dbReference>
<gene>
    <name evidence="16" type="ORF">FRX48_09043</name>
</gene>
<dbReference type="Proteomes" id="UP000324767">
    <property type="component" value="Unassembled WGS sequence"/>
</dbReference>
<dbReference type="PANTHER" id="PTHR11685">
    <property type="entry name" value="RBR FAMILY RING FINGER AND IBR DOMAIN-CONTAINING"/>
    <property type="match status" value="1"/>
</dbReference>
<comment type="caution">
    <text evidence="16">The sequence shown here is derived from an EMBL/GenBank/DDBJ whole genome shotgun (WGS) entry which is preliminary data.</text>
</comment>
<evidence type="ECO:0000256" key="4">
    <source>
        <dbReference type="ARBA" id="ARBA00022679"/>
    </source>
</evidence>
<dbReference type="InterPro" id="IPR013083">
    <property type="entry name" value="Znf_RING/FYVE/PHD"/>
</dbReference>
<dbReference type="SUPFAM" id="SSF57850">
    <property type="entry name" value="RING/U-box"/>
    <property type="match status" value="2"/>
</dbReference>
<evidence type="ECO:0000256" key="5">
    <source>
        <dbReference type="ARBA" id="ARBA00022723"/>
    </source>
</evidence>
<dbReference type="GO" id="GO:0016567">
    <property type="term" value="P:protein ubiquitination"/>
    <property type="evidence" value="ECO:0007669"/>
    <property type="project" value="InterPro"/>
</dbReference>
<comment type="similarity">
    <text evidence="10">Belongs to the RBR family. RNF14 subfamily.</text>
</comment>
<dbReference type="CDD" id="cd23820">
    <property type="entry name" value="RWD_RNF14"/>
    <property type="match status" value="1"/>
</dbReference>
<proteinExistence type="inferred from homology"/>
<dbReference type="SUPFAM" id="SSF54495">
    <property type="entry name" value="UBC-like"/>
    <property type="match status" value="1"/>
</dbReference>
<evidence type="ECO:0000256" key="7">
    <source>
        <dbReference type="ARBA" id="ARBA00022771"/>
    </source>
</evidence>
<accession>A0A5M8PD80</accession>
<dbReference type="PROSITE" id="PS50908">
    <property type="entry name" value="RWD"/>
    <property type="match status" value="1"/>
</dbReference>
<evidence type="ECO:0000256" key="6">
    <source>
        <dbReference type="ARBA" id="ARBA00022737"/>
    </source>
</evidence>
<evidence type="ECO:0000313" key="17">
    <source>
        <dbReference type="Proteomes" id="UP000324767"/>
    </source>
</evidence>
<dbReference type="FunFam" id="3.30.40.10:FF:000416">
    <property type="entry name" value="RBR-type E3 ubiquitin transferase"/>
    <property type="match status" value="1"/>
</dbReference>
<evidence type="ECO:0000256" key="9">
    <source>
        <dbReference type="ARBA" id="ARBA00022833"/>
    </source>
</evidence>
<dbReference type="InterPro" id="IPR002867">
    <property type="entry name" value="IBR_dom"/>
</dbReference>
<comment type="pathway">
    <text evidence="2">Protein modification; protein ubiquitination.</text>
</comment>
<evidence type="ECO:0000256" key="10">
    <source>
        <dbReference type="ARBA" id="ARBA00044508"/>
    </source>
</evidence>
<dbReference type="Gene3D" id="1.20.120.1750">
    <property type="match status" value="1"/>
</dbReference>
<evidence type="ECO:0000256" key="11">
    <source>
        <dbReference type="PROSITE-ProRule" id="PRU00175"/>
    </source>
</evidence>
<keyword evidence="7 11" id="KW-0863">Zinc-finger</keyword>
<keyword evidence="9" id="KW-0862">Zinc</keyword>
<evidence type="ECO:0000259" key="14">
    <source>
        <dbReference type="PROSITE" id="PS50908"/>
    </source>
</evidence>
<feature type="compositionally biased region" description="Acidic residues" evidence="12">
    <location>
        <begin position="516"/>
        <end position="525"/>
    </location>
</feature>
<feature type="domain" description="RING-type" evidence="13">
    <location>
        <begin position="212"/>
        <end position="246"/>
    </location>
</feature>
<feature type="domain" description="RING-type" evidence="15">
    <location>
        <begin position="208"/>
        <end position="482"/>
    </location>
</feature>
<dbReference type="EMBL" id="VXIT01000019">
    <property type="protein sequence ID" value="KAA6407241.1"/>
    <property type="molecule type" value="Genomic_DNA"/>
</dbReference>
<keyword evidence="5" id="KW-0479">Metal-binding</keyword>
<dbReference type="SMART" id="SM00591">
    <property type="entry name" value="RWD"/>
    <property type="match status" value="1"/>
</dbReference>
<dbReference type="CDD" id="cd20354">
    <property type="entry name" value="Rcat_RBR_RNF14"/>
    <property type="match status" value="1"/>
</dbReference>
<keyword evidence="8" id="KW-0833">Ubl conjugation pathway</keyword>
<evidence type="ECO:0000259" key="15">
    <source>
        <dbReference type="PROSITE" id="PS51873"/>
    </source>
</evidence>
<reference evidence="16 17" key="1">
    <citation type="submission" date="2019-09" db="EMBL/GenBank/DDBJ databases">
        <title>The hologenome of the rock-dwelling lichen Lasallia pustulata.</title>
        <authorList>
            <person name="Greshake Tzovaras B."/>
            <person name="Segers F."/>
            <person name="Bicker A."/>
            <person name="Dal Grande F."/>
            <person name="Otte J."/>
            <person name="Hankeln T."/>
            <person name="Schmitt I."/>
            <person name="Ebersberger I."/>
        </authorList>
    </citation>
    <scope>NUCLEOTIDE SEQUENCE [LARGE SCALE GENOMIC DNA]</scope>
    <source>
        <strain evidence="16">A1-1</strain>
    </source>
</reference>
<keyword evidence="4" id="KW-0808">Transferase</keyword>
<dbReference type="GO" id="GO:0008270">
    <property type="term" value="F:zinc ion binding"/>
    <property type="evidence" value="ECO:0007669"/>
    <property type="project" value="UniProtKB-KW"/>
</dbReference>
<protein>
    <recommendedName>
        <fullName evidence="3">RBR-type E3 ubiquitin transferase</fullName>
        <ecNumber evidence="3">2.3.2.31</ecNumber>
    </recommendedName>
</protein>
<dbReference type="OrthoDB" id="1431934at2759"/>